<gene>
    <name evidence="4" type="ORF">NE695_14040</name>
</gene>
<protein>
    <submittedName>
        <fullName evidence="4">Extracellular solute-binding protein</fullName>
    </submittedName>
</protein>
<dbReference type="Proteomes" id="UP001524473">
    <property type="component" value="Unassembled WGS sequence"/>
</dbReference>
<evidence type="ECO:0000313" key="5">
    <source>
        <dbReference type="Proteomes" id="UP001524473"/>
    </source>
</evidence>
<feature type="signal peptide" evidence="2">
    <location>
        <begin position="1"/>
        <end position="20"/>
    </location>
</feature>
<dbReference type="EMBL" id="JANFZH010000036">
    <property type="protein sequence ID" value="MCQ4841032.1"/>
    <property type="molecule type" value="Genomic_DNA"/>
</dbReference>
<dbReference type="SUPFAM" id="SSF53850">
    <property type="entry name" value="Periplasmic binding protein-like II"/>
    <property type="match status" value="1"/>
</dbReference>
<reference evidence="4 5" key="1">
    <citation type="submission" date="2022-06" db="EMBL/GenBank/DDBJ databases">
        <title>Isolation of gut microbiota from human fecal samples.</title>
        <authorList>
            <person name="Pamer E.G."/>
            <person name="Barat B."/>
            <person name="Waligurski E."/>
            <person name="Medina S."/>
            <person name="Paddock L."/>
            <person name="Mostad J."/>
        </authorList>
    </citation>
    <scope>NUCLEOTIDE SEQUENCE [LARGE SCALE GENOMIC DNA]</scope>
    <source>
        <strain evidence="4 5">DFI.9.73</strain>
    </source>
</reference>
<dbReference type="GeneID" id="90533241"/>
<dbReference type="PANTHER" id="PTHR43649:SF17">
    <property type="entry name" value="ABC TRANSPORTER SOLUTE BINDING PROTEIN-SUGAR TRANSPORT"/>
    <property type="match status" value="1"/>
</dbReference>
<dbReference type="PANTHER" id="PTHR43649">
    <property type="entry name" value="ARABINOSE-BINDING PROTEIN-RELATED"/>
    <property type="match status" value="1"/>
</dbReference>
<evidence type="ECO:0000256" key="1">
    <source>
        <dbReference type="SAM" id="MobiDB-lite"/>
    </source>
</evidence>
<keyword evidence="5" id="KW-1185">Reference proteome</keyword>
<name>A0ABT1S272_9FIRM</name>
<organism evidence="4 5">
    <name type="scientific">Neglectibacter timonensis</name>
    <dbReference type="NCBI Taxonomy" id="1776382"/>
    <lineage>
        <taxon>Bacteria</taxon>
        <taxon>Bacillati</taxon>
        <taxon>Bacillota</taxon>
        <taxon>Clostridia</taxon>
        <taxon>Eubacteriales</taxon>
        <taxon>Oscillospiraceae</taxon>
        <taxon>Neglectibacter</taxon>
    </lineage>
</organism>
<sequence length="517" mass="57534">MKRKLSFVLALLMVAALFSACGTAETGGSASISENSGVTSQTAETNPYEKETELIWYCSGNTSEDTSKVMDAFNSQLKEKCNTTIQLNYVGFNDWDNQLNLILTSGEKVDLVYVSAGSYNRYAKNGAFLDITEMFPEYMPETYAYFSEAELSSITANGKIYGIPASRHGYIPYGVMYRKDLMEKYNLQPITSLETYEKYMDTIKANETDIMPYNGNPEYGMKQLFRAIYGFEPISGSGSDLVMVKSYDDIENIIAYPFTDEYVEWSKRMKDYADRGWWSSNALSATVGTWDNIQVGTSATSIENPEGLAYLINSIGGTNPDFTFDYWGFYNLNGYVIPNVINQDGFALPKSAPNPERCLRILEEIKTDSALYDTFMYGVKGYNYELEGEKIIAPAPGTEGAVYDPASIGWAMRTEPLIRTSATEWEGFAPLMTEIKELAVDNKFGPAVLDQTEVSAELAAVTQVAQQYGTPLNIGLVEDVDAAIEQYRKALTDAGIDALVSEIKTQMLEYYTEKGIS</sequence>
<dbReference type="Gene3D" id="3.40.190.10">
    <property type="entry name" value="Periplasmic binding protein-like II"/>
    <property type="match status" value="2"/>
</dbReference>
<evidence type="ECO:0000259" key="3">
    <source>
        <dbReference type="Pfam" id="PF12010"/>
    </source>
</evidence>
<evidence type="ECO:0000256" key="2">
    <source>
        <dbReference type="SAM" id="SignalP"/>
    </source>
</evidence>
<dbReference type="PROSITE" id="PS51257">
    <property type="entry name" value="PROKAR_LIPOPROTEIN"/>
    <property type="match status" value="1"/>
</dbReference>
<keyword evidence="2" id="KW-0732">Signal</keyword>
<dbReference type="InterPro" id="IPR050490">
    <property type="entry name" value="Bact_solute-bd_prot1"/>
</dbReference>
<feature type="compositionally biased region" description="Polar residues" evidence="1">
    <location>
        <begin position="27"/>
        <end position="45"/>
    </location>
</feature>
<evidence type="ECO:0000313" key="4">
    <source>
        <dbReference type="EMBL" id="MCQ4841032.1"/>
    </source>
</evidence>
<feature type="domain" description="DUF3502" evidence="3">
    <location>
        <begin position="449"/>
        <end position="511"/>
    </location>
</feature>
<comment type="caution">
    <text evidence="4">The sequence shown here is derived from an EMBL/GenBank/DDBJ whole genome shotgun (WGS) entry which is preliminary data.</text>
</comment>
<dbReference type="Pfam" id="PF12010">
    <property type="entry name" value="DUF3502"/>
    <property type="match status" value="1"/>
</dbReference>
<proteinExistence type="predicted"/>
<feature type="region of interest" description="Disordered" evidence="1">
    <location>
        <begin position="27"/>
        <end position="46"/>
    </location>
</feature>
<accession>A0ABT1S272</accession>
<dbReference type="RefSeq" id="WP_082942269.1">
    <property type="nucleotide sequence ID" value="NZ_CABKVV010000014.1"/>
</dbReference>
<dbReference type="InterPro" id="IPR006059">
    <property type="entry name" value="SBP"/>
</dbReference>
<dbReference type="InterPro" id="IPR022627">
    <property type="entry name" value="DUF3502"/>
</dbReference>
<dbReference type="Pfam" id="PF01547">
    <property type="entry name" value="SBP_bac_1"/>
    <property type="match status" value="1"/>
</dbReference>
<feature type="chain" id="PRO_5046900427" evidence="2">
    <location>
        <begin position="21"/>
        <end position="517"/>
    </location>
</feature>